<evidence type="ECO:0000313" key="1">
    <source>
        <dbReference type="EMBL" id="RMI40695.1"/>
    </source>
</evidence>
<name>A0A3M2LXC3_9ACTN</name>
<protein>
    <submittedName>
        <fullName evidence="1">Uncharacterized protein</fullName>
    </submittedName>
</protein>
<gene>
    <name evidence="1" type="ORF">EBO15_25575</name>
</gene>
<accession>A0A3M2LXC3</accession>
<sequence length="395" mass="42757">MRADAERISSALLDLDAHAGSRLLKGARLTGETWRRWDEAQRRAATLWKLFDAYSRVLDQASALRGESSRPDADALLILSGMLTGPSVDLPDGEVPLDQRSLLGPDRRRVSLDEAVRLMSDAYEEAAAVVVAADNAWTALLLPLDEVEDGWRDAARVAHELDGVRHPELDRIGRELTALGRTVRTDPLSLVTGSGSEAKADTSRLEVLRAALDRVRVELADAVAARDGHTALVDRLTAAIDGVAEAERAAWTSRETVLTKIDSPGLPDPVEPSAGLRDRLAALATLCAESRWRELAVRSAELDRAVATALDRVQADHALSSGLLDRRSELRGRLQAYQAKAGRLGLAEEAGLSVLHDRARDLLWTAPCDLRAATAAVAEYQRAIRACESETGTRG</sequence>
<evidence type="ECO:0000313" key="2">
    <source>
        <dbReference type="Proteomes" id="UP000282674"/>
    </source>
</evidence>
<dbReference type="EMBL" id="RFFG01000051">
    <property type="protein sequence ID" value="RMI40695.1"/>
    <property type="molecule type" value="Genomic_DNA"/>
</dbReference>
<reference evidence="1 2" key="1">
    <citation type="submission" date="2018-10" db="EMBL/GenBank/DDBJ databases">
        <title>Isolation from soil.</title>
        <authorList>
            <person name="Hu J."/>
        </authorList>
    </citation>
    <scope>NUCLEOTIDE SEQUENCE [LARGE SCALE GENOMIC DNA]</scope>
    <source>
        <strain evidence="1 2">NEAU-Ht49</strain>
    </source>
</reference>
<proteinExistence type="predicted"/>
<dbReference type="Proteomes" id="UP000282674">
    <property type="component" value="Unassembled WGS sequence"/>
</dbReference>
<dbReference type="AlphaFoldDB" id="A0A3M2LXC3"/>
<dbReference type="OrthoDB" id="3375894at2"/>
<keyword evidence="2" id="KW-1185">Reference proteome</keyword>
<comment type="caution">
    <text evidence="1">The sequence shown here is derived from an EMBL/GenBank/DDBJ whole genome shotgun (WGS) entry which is preliminary data.</text>
</comment>
<organism evidence="1 2">
    <name type="scientific">Actinomadura harenae</name>
    <dbReference type="NCBI Taxonomy" id="2483351"/>
    <lineage>
        <taxon>Bacteria</taxon>
        <taxon>Bacillati</taxon>
        <taxon>Actinomycetota</taxon>
        <taxon>Actinomycetes</taxon>
        <taxon>Streptosporangiales</taxon>
        <taxon>Thermomonosporaceae</taxon>
        <taxon>Actinomadura</taxon>
    </lineage>
</organism>